<keyword evidence="1" id="KW-0175">Coiled coil</keyword>
<keyword evidence="2" id="KW-0812">Transmembrane</keyword>
<evidence type="ECO:0000313" key="4">
    <source>
        <dbReference type="EMBL" id="RRR75977.1"/>
    </source>
</evidence>
<dbReference type="AlphaFoldDB" id="A0A426U7C9"/>
<reference evidence="4 5" key="1">
    <citation type="submission" date="2018-12" db="EMBL/GenBank/DDBJ databases">
        <title>Genome Sequence of Candidatus Viridilinea halotolerans isolated from saline sulfide-rich spring.</title>
        <authorList>
            <person name="Grouzdev D.S."/>
            <person name="Burganskaya E.I."/>
            <person name="Krutkina M.S."/>
            <person name="Sukhacheva M.V."/>
            <person name="Gorlenko V.M."/>
        </authorList>
    </citation>
    <scope>NUCLEOTIDE SEQUENCE [LARGE SCALE GENOMIC DNA]</scope>
    <source>
        <strain evidence="4">Chok-6</strain>
    </source>
</reference>
<gene>
    <name evidence="4" type="ORF">EI684_03750</name>
</gene>
<organism evidence="4 5">
    <name type="scientific">Candidatus Viridilinea halotolerans</name>
    <dbReference type="NCBI Taxonomy" id="2491704"/>
    <lineage>
        <taxon>Bacteria</taxon>
        <taxon>Bacillati</taxon>
        <taxon>Chloroflexota</taxon>
        <taxon>Chloroflexia</taxon>
        <taxon>Chloroflexales</taxon>
        <taxon>Chloroflexineae</taxon>
        <taxon>Oscillochloridaceae</taxon>
        <taxon>Candidatus Viridilinea</taxon>
    </lineage>
</organism>
<evidence type="ECO:0000313" key="5">
    <source>
        <dbReference type="Proteomes" id="UP000280307"/>
    </source>
</evidence>
<evidence type="ECO:0000256" key="2">
    <source>
        <dbReference type="SAM" id="Phobius"/>
    </source>
</evidence>
<feature type="coiled-coil region" evidence="1">
    <location>
        <begin position="154"/>
        <end position="204"/>
    </location>
</feature>
<feature type="transmembrane region" description="Helical" evidence="2">
    <location>
        <begin position="249"/>
        <end position="274"/>
    </location>
</feature>
<name>A0A426U7C9_9CHLR</name>
<keyword evidence="2" id="KW-0472">Membrane</keyword>
<protein>
    <submittedName>
        <fullName evidence="4">DUF4349 domain-containing protein</fullName>
    </submittedName>
</protein>
<evidence type="ECO:0000256" key="1">
    <source>
        <dbReference type="SAM" id="Coils"/>
    </source>
</evidence>
<dbReference type="EMBL" id="RSAS01000148">
    <property type="protein sequence ID" value="RRR75977.1"/>
    <property type="molecule type" value="Genomic_DNA"/>
</dbReference>
<sequence>MIGLTLLGGQVAEEFSDISFGLDGVGGSASAPQALPQADNAALETRAQGSSAPGEVAPSQRIVIKQAHITVQVPNVSEAEAILRTRAEQLGGFVVGVQTTGSDAAMASTITFRVRAEHFDEALSGIEGLAQRVISRNVSGEDVTEEFFDISARLRNLEQTRDRLAELLARADTVEDALQVTQALSDIQGEIERFQGRIKYLQENAALSTITAELRPVPAIAPIIDEDSWQPLIVARNALSSLIGFFQSLVNVGIVLLVWLPIWLPLLLLGRWLWRHYGQRA</sequence>
<dbReference type="Pfam" id="PF14257">
    <property type="entry name" value="DUF4349"/>
    <property type="match status" value="1"/>
</dbReference>
<dbReference type="InterPro" id="IPR025645">
    <property type="entry name" value="DUF4349"/>
</dbReference>
<feature type="domain" description="DUF4349" evidence="3">
    <location>
        <begin position="62"/>
        <end position="274"/>
    </location>
</feature>
<comment type="caution">
    <text evidence="4">The sequence shown here is derived from an EMBL/GenBank/DDBJ whole genome shotgun (WGS) entry which is preliminary data.</text>
</comment>
<accession>A0A426U7C9</accession>
<evidence type="ECO:0000259" key="3">
    <source>
        <dbReference type="Pfam" id="PF14257"/>
    </source>
</evidence>
<proteinExistence type="predicted"/>
<keyword evidence="2" id="KW-1133">Transmembrane helix</keyword>
<dbReference type="Proteomes" id="UP000280307">
    <property type="component" value="Unassembled WGS sequence"/>
</dbReference>